<keyword evidence="6" id="KW-0902">Two-component regulatory system</keyword>
<dbReference type="PROSITE" id="PS50109">
    <property type="entry name" value="HIS_KIN"/>
    <property type="match status" value="1"/>
</dbReference>
<dbReference type="Gene3D" id="1.10.287.130">
    <property type="match status" value="1"/>
</dbReference>
<dbReference type="PRINTS" id="PR00344">
    <property type="entry name" value="BCTRLSENSOR"/>
</dbReference>
<dbReference type="Pfam" id="PF02518">
    <property type="entry name" value="HATPase_c"/>
    <property type="match status" value="1"/>
</dbReference>
<feature type="transmembrane region" description="Helical" evidence="7">
    <location>
        <begin position="52"/>
        <end position="69"/>
    </location>
</feature>
<feature type="transmembrane region" description="Helical" evidence="7">
    <location>
        <begin position="90"/>
        <end position="111"/>
    </location>
</feature>
<dbReference type="CDD" id="cd16922">
    <property type="entry name" value="HATPase_EvgS-ArcB-TorS-like"/>
    <property type="match status" value="1"/>
</dbReference>
<dbReference type="Proteomes" id="UP001597135">
    <property type="component" value="Unassembled WGS sequence"/>
</dbReference>
<feature type="transmembrane region" description="Helical" evidence="7">
    <location>
        <begin position="173"/>
        <end position="195"/>
    </location>
</feature>
<organism evidence="9 10">
    <name type="scientific">Litorisediminicola beolgyonensis</name>
    <dbReference type="NCBI Taxonomy" id="1173614"/>
    <lineage>
        <taxon>Bacteria</taxon>
        <taxon>Pseudomonadati</taxon>
        <taxon>Pseudomonadota</taxon>
        <taxon>Alphaproteobacteria</taxon>
        <taxon>Rhodobacterales</taxon>
        <taxon>Paracoccaceae</taxon>
        <taxon>Litorisediminicola</taxon>
    </lineage>
</organism>
<dbReference type="InterPro" id="IPR005467">
    <property type="entry name" value="His_kinase_dom"/>
</dbReference>
<dbReference type="InterPro" id="IPR003661">
    <property type="entry name" value="HisK_dim/P_dom"/>
</dbReference>
<sequence length="463" mass="52383">MKPTERSADIAVDRRRLRDYAKLGHRLFAQRVFLYSFAIFLAGFYYNWVVAAAFYALVWMSELVDAIVYRRILKVTTWTSEIVAARRREVFVITGLSAIIVSGFSVSIAVQQGYEDGHFLALFLLVSASIFAAINNHHFREVIWIRVSIYFAAIFFIPARDVWESRAPITSEIWLHFFTVLFVLGFLVECSRSFLAGYNDYLKNRRALEEEHERTKAAYVAKTRFLATVSHELRTPLTSIRASLDMISSGMLGKVPETAERPLEIATRNAHRLTELVDDLLFLQKAESGTYEYQFETQSLRGFLCEIVERFTPYAQTHGATLTALLPHEDIYARFDRKRLDQVMTNILSNAAKFSKPKGDGQVSIALTRSGKYVRISIEDNGIGIPEAERGRIFEEFQQIDNASTRQFDGTGLGLSISKKIVDAHDGRIDFESEPGVGTIFHVELLEEDEPIGASEEVAASAA</sequence>
<dbReference type="InterPro" id="IPR050736">
    <property type="entry name" value="Sensor_HK_Regulatory"/>
</dbReference>
<dbReference type="EMBL" id="JBHTMU010000046">
    <property type="protein sequence ID" value="MFD1344360.1"/>
    <property type="molecule type" value="Genomic_DNA"/>
</dbReference>
<evidence type="ECO:0000256" key="7">
    <source>
        <dbReference type="SAM" id="Phobius"/>
    </source>
</evidence>
<keyword evidence="7" id="KW-0472">Membrane</keyword>
<keyword evidence="5 9" id="KW-0418">Kinase</keyword>
<evidence type="ECO:0000256" key="3">
    <source>
        <dbReference type="ARBA" id="ARBA00022553"/>
    </source>
</evidence>
<evidence type="ECO:0000256" key="4">
    <source>
        <dbReference type="ARBA" id="ARBA00022679"/>
    </source>
</evidence>
<evidence type="ECO:0000256" key="2">
    <source>
        <dbReference type="ARBA" id="ARBA00012438"/>
    </source>
</evidence>
<evidence type="ECO:0000313" key="10">
    <source>
        <dbReference type="Proteomes" id="UP001597135"/>
    </source>
</evidence>
<dbReference type="PANTHER" id="PTHR43711:SF1">
    <property type="entry name" value="HISTIDINE KINASE 1"/>
    <property type="match status" value="1"/>
</dbReference>
<dbReference type="InterPro" id="IPR004358">
    <property type="entry name" value="Sig_transdc_His_kin-like_C"/>
</dbReference>
<comment type="catalytic activity">
    <reaction evidence="1">
        <text>ATP + protein L-histidine = ADP + protein N-phospho-L-histidine.</text>
        <dbReference type="EC" id="2.7.13.3"/>
    </reaction>
</comment>
<keyword evidence="4" id="KW-0808">Transferase</keyword>
<dbReference type="SMART" id="SM00388">
    <property type="entry name" value="HisKA"/>
    <property type="match status" value="1"/>
</dbReference>
<dbReference type="Gene3D" id="3.30.565.10">
    <property type="entry name" value="Histidine kinase-like ATPase, C-terminal domain"/>
    <property type="match status" value="1"/>
</dbReference>
<keyword evidence="10" id="KW-1185">Reference proteome</keyword>
<dbReference type="InterPro" id="IPR003594">
    <property type="entry name" value="HATPase_dom"/>
</dbReference>
<keyword evidence="7" id="KW-0812">Transmembrane</keyword>
<dbReference type="SUPFAM" id="SSF55874">
    <property type="entry name" value="ATPase domain of HSP90 chaperone/DNA topoisomerase II/histidine kinase"/>
    <property type="match status" value="1"/>
</dbReference>
<dbReference type="GO" id="GO:0016301">
    <property type="term" value="F:kinase activity"/>
    <property type="evidence" value="ECO:0007669"/>
    <property type="project" value="UniProtKB-KW"/>
</dbReference>
<evidence type="ECO:0000256" key="1">
    <source>
        <dbReference type="ARBA" id="ARBA00000085"/>
    </source>
</evidence>
<feature type="domain" description="Histidine kinase" evidence="8">
    <location>
        <begin position="228"/>
        <end position="449"/>
    </location>
</feature>
<name>A0ABW3ZMJ3_9RHOB</name>
<dbReference type="SUPFAM" id="SSF47384">
    <property type="entry name" value="Homodimeric domain of signal transducing histidine kinase"/>
    <property type="match status" value="1"/>
</dbReference>
<keyword evidence="3" id="KW-0597">Phosphoprotein</keyword>
<dbReference type="EC" id="2.7.13.3" evidence="2"/>
<dbReference type="PANTHER" id="PTHR43711">
    <property type="entry name" value="TWO-COMPONENT HISTIDINE KINASE"/>
    <property type="match status" value="1"/>
</dbReference>
<dbReference type="SMART" id="SM00387">
    <property type="entry name" value="HATPase_c"/>
    <property type="match status" value="1"/>
</dbReference>
<gene>
    <name evidence="9" type="ORF">ACFQ4E_18160</name>
</gene>
<keyword evidence="7" id="KW-1133">Transmembrane helix</keyword>
<dbReference type="RefSeq" id="WP_386805943.1">
    <property type="nucleotide sequence ID" value="NZ_JBHTMU010000046.1"/>
</dbReference>
<dbReference type="InterPro" id="IPR036890">
    <property type="entry name" value="HATPase_C_sf"/>
</dbReference>
<evidence type="ECO:0000313" key="9">
    <source>
        <dbReference type="EMBL" id="MFD1344360.1"/>
    </source>
</evidence>
<evidence type="ECO:0000256" key="6">
    <source>
        <dbReference type="ARBA" id="ARBA00023012"/>
    </source>
</evidence>
<dbReference type="CDD" id="cd00082">
    <property type="entry name" value="HisKA"/>
    <property type="match status" value="1"/>
</dbReference>
<proteinExistence type="predicted"/>
<feature type="transmembrane region" description="Helical" evidence="7">
    <location>
        <begin position="117"/>
        <end position="136"/>
    </location>
</feature>
<dbReference type="Pfam" id="PF00512">
    <property type="entry name" value="HisKA"/>
    <property type="match status" value="1"/>
</dbReference>
<comment type="caution">
    <text evidence="9">The sequence shown here is derived from an EMBL/GenBank/DDBJ whole genome shotgun (WGS) entry which is preliminary data.</text>
</comment>
<dbReference type="InterPro" id="IPR036097">
    <property type="entry name" value="HisK_dim/P_sf"/>
</dbReference>
<reference evidence="10" key="1">
    <citation type="journal article" date="2019" name="Int. J. Syst. Evol. Microbiol.">
        <title>The Global Catalogue of Microorganisms (GCM) 10K type strain sequencing project: providing services to taxonomists for standard genome sequencing and annotation.</title>
        <authorList>
            <consortium name="The Broad Institute Genomics Platform"/>
            <consortium name="The Broad Institute Genome Sequencing Center for Infectious Disease"/>
            <person name="Wu L."/>
            <person name="Ma J."/>
        </authorList>
    </citation>
    <scope>NUCLEOTIDE SEQUENCE [LARGE SCALE GENOMIC DNA]</scope>
    <source>
        <strain evidence="10">CCUG 62953</strain>
    </source>
</reference>
<feature type="transmembrane region" description="Helical" evidence="7">
    <location>
        <begin position="143"/>
        <end position="161"/>
    </location>
</feature>
<feature type="transmembrane region" description="Helical" evidence="7">
    <location>
        <begin position="28"/>
        <end position="46"/>
    </location>
</feature>
<accession>A0ABW3ZMJ3</accession>
<protein>
    <recommendedName>
        <fullName evidence="2">histidine kinase</fullName>
        <ecNumber evidence="2">2.7.13.3</ecNumber>
    </recommendedName>
</protein>
<evidence type="ECO:0000256" key="5">
    <source>
        <dbReference type="ARBA" id="ARBA00022777"/>
    </source>
</evidence>
<evidence type="ECO:0000259" key="8">
    <source>
        <dbReference type="PROSITE" id="PS50109"/>
    </source>
</evidence>